<keyword evidence="1" id="KW-0472">Membrane</keyword>
<name>A0A672US15_STRHB</name>
<organism evidence="2 3">
    <name type="scientific">Strigops habroptila</name>
    <name type="common">Kakapo</name>
    <dbReference type="NCBI Taxonomy" id="2489341"/>
    <lineage>
        <taxon>Eukaryota</taxon>
        <taxon>Metazoa</taxon>
        <taxon>Chordata</taxon>
        <taxon>Craniata</taxon>
        <taxon>Vertebrata</taxon>
        <taxon>Euteleostomi</taxon>
        <taxon>Archelosauria</taxon>
        <taxon>Archosauria</taxon>
        <taxon>Dinosauria</taxon>
        <taxon>Saurischia</taxon>
        <taxon>Theropoda</taxon>
        <taxon>Coelurosauria</taxon>
        <taxon>Aves</taxon>
        <taxon>Neognathae</taxon>
        <taxon>Neoaves</taxon>
        <taxon>Telluraves</taxon>
        <taxon>Australaves</taxon>
        <taxon>Psittaciformes</taxon>
        <taxon>Psittacidae</taxon>
        <taxon>Strigops</taxon>
    </lineage>
</organism>
<reference evidence="2" key="3">
    <citation type="submission" date="2025-09" db="UniProtKB">
        <authorList>
            <consortium name="Ensembl"/>
        </authorList>
    </citation>
    <scope>IDENTIFICATION</scope>
</reference>
<dbReference type="AlphaFoldDB" id="A0A672US15"/>
<proteinExistence type="predicted"/>
<dbReference type="GeneTree" id="ENSGT00960000189341"/>
<dbReference type="Ensembl" id="ENSSHBT00005020294.1">
    <property type="protein sequence ID" value="ENSSHBP00005016972.1"/>
    <property type="gene ID" value="ENSSHBG00005014735.1"/>
</dbReference>
<sequence>RMACMKLADDRTCIAQRAAALSEVSCSPPSPQRKMHMSYSLSVFVKELPGYVLLAGIFMPMALLLLLIAFFRLKLTEGESGLGGNEWVDREFLLEGKPLYTRHPVLMG</sequence>
<evidence type="ECO:0000256" key="1">
    <source>
        <dbReference type="SAM" id="Phobius"/>
    </source>
</evidence>
<keyword evidence="1" id="KW-0812">Transmembrane</keyword>
<dbReference type="InParanoid" id="A0A672US15"/>
<evidence type="ECO:0000313" key="3">
    <source>
        <dbReference type="Proteomes" id="UP000472266"/>
    </source>
</evidence>
<dbReference type="Proteomes" id="UP000472266">
    <property type="component" value="Chromosome 7"/>
</dbReference>
<keyword evidence="3" id="KW-1185">Reference proteome</keyword>
<evidence type="ECO:0000313" key="2">
    <source>
        <dbReference type="Ensembl" id="ENSSHBP00005016972.1"/>
    </source>
</evidence>
<feature type="transmembrane region" description="Helical" evidence="1">
    <location>
        <begin position="50"/>
        <end position="71"/>
    </location>
</feature>
<reference evidence="2" key="2">
    <citation type="submission" date="2025-08" db="UniProtKB">
        <authorList>
            <consortium name="Ensembl"/>
        </authorList>
    </citation>
    <scope>IDENTIFICATION</scope>
</reference>
<keyword evidence="1" id="KW-1133">Transmembrane helix</keyword>
<accession>A0A672US15</accession>
<reference evidence="2 3" key="1">
    <citation type="submission" date="2019-11" db="EMBL/GenBank/DDBJ databases">
        <title>Strigops habroptila (kakapo) genome, bStrHab1, primary haplotype, v2.</title>
        <authorList>
            <person name="Jarvis E.D."/>
            <person name="Howard J."/>
            <person name="Rhie A."/>
            <person name="Phillippy A."/>
            <person name="Korlach J."/>
            <person name="Digby A."/>
            <person name="Iorns D."/>
            <person name="Eason D."/>
            <person name="Robertson B."/>
            <person name="Raemaekers T."/>
            <person name="Howe K."/>
            <person name="Lewin H."/>
            <person name="Damas J."/>
            <person name="Hastie A."/>
            <person name="Tracey A."/>
            <person name="Chow W."/>
            <person name="Fedrigo O."/>
        </authorList>
    </citation>
    <scope>NUCLEOTIDE SEQUENCE [LARGE SCALE GENOMIC DNA]</scope>
</reference>
<protein>
    <submittedName>
        <fullName evidence="2">Uncharacterized protein</fullName>
    </submittedName>
</protein>